<evidence type="ECO:0000313" key="2">
    <source>
        <dbReference type="EMBL" id="MPD05291.1"/>
    </source>
</evidence>
<name>A0A5B7K8H4_PORTR</name>
<accession>A0A5B7K8H4</accession>
<evidence type="ECO:0000313" key="3">
    <source>
        <dbReference type="Proteomes" id="UP000324222"/>
    </source>
</evidence>
<dbReference type="EMBL" id="VSRR010145310">
    <property type="protein sequence ID" value="MPD05291.1"/>
    <property type="molecule type" value="Genomic_DNA"/>
</dbReference>
<evidence type="ECO:0000256" key="1">
    <source>
        <dbReference type="SAM" id="MobiDB-lite"/>
    </source>
</evidence>
<feature type="region of interest" description="Disordered" evidence="1">
    <location>
        <begin position="1"/>
        <end position="28"/>
    </location>
</feature>
<protein>
    <submittedName>
        <fullName evidence="2">Uncharacterized protein</fullName>
    </submittedName>
</protein>
<sequence>MEKKEGGFEGKKEASGGRKRDRLEEGGGRKVASLLLGNMILGSHASSTPNSIHINLHLPEVRQCRVGAFLSAATPFSSNSRLRHITTAK</sequence>
<reference evidence="2 3" key="1">
    <citation type="submission" date="2019-05" db="EMBL/GenBank/DDBJ databases">
        <title>Another draft genome of Portunus trituberculatus and its Hox gene families provides insights of decapod evolution.</title>
        <authorList>
            <person name="Jeong J.-H."/>
            <person name="Song I."/>
            <person name="Kim S."/>
            <person name="Choi T."/>
            <person name="Kim D."/>
            <person name="Ryu S."/>
            <person name="Kim W."/>
        </authorList>
    </citation>
    <scope>NUCLEOTIDE SEQUENCE [LARGE SCALE GENOMIC DNA]</scope>
    <source>
        <tissue evidence="2">Muscle</tissue>
    </source>
</reference>
<comment type="caution">
    <text evidence="2">The sequence shown here is derived from an EMBL/GenBank/DDBJ whole genome shotgun (WGS) entry which is preliminary data.</text>
</comment>
<keyword evidence="3" id="KW-1185">Reference proteome</keyword>
<dbReference type="AlphaFoldDB" id="A0A5B7K8H4"/>
<dbReference type="Proteomes" id="UP000324222">
    <property type="component" value="Unassembled WGS sequence"/>
</dbReference>
<proteinExistence type="predicted"/>
<organism evidence="2 3">
    <name type="scientific">Portunus trituberculatus</name>
    <name type="common">Swimming crab</name>
    <name type="synonym">Neptunus trituberculatus</name>
    <dbReference type="NCBI Taxonomy" id="210409"/>
    <lineage>
        <taxon>Eukaryota</taxon>
        <taxon>Metazoa</taxon>
        <taxon>Ecdysozoa</taxon>
        <taxon>Arthropoda</taxon>
        <taxon>Crustacea</taxon>
        <taxon>Multicrustacea</taxon>
        <taxon>Malacostraca</taxon>
        <taxon>Eumalacostraca</taxon>
        <taxon>Eucarida</taxon>
        <taxon>Decapoda</taxon>
        <taxon>Pleocyemata</taxon>
        <taxon>Brachyura</taxon>
        <taxon>Eubrachyura</taxon>
        <taxon>Portunoidea</taxon>
        <taxon>Portunidae</taxon>
        <taxon>Portuninae</taxon>
        <taxon>Portunus</taxon>
    </lineage>
</organism>
<gene>
    <name evidence="2" type="ORF">E2C01_101025</name>
</gene>